<feature type="domain" description="KANL3/Tex30 alpha/beta hydrolase-like" evidence="1">
    <location>
        <begin position="100"/>
        <end position="212"/>
    </location>
</feature>
<dbReference type="Proteomes" id="UP000289455">
    <property type="component" value="Unassembled WGS sequence"/>
</dbReference>
<dbReference type="AlphaFoldDB" id="A0A4Q1C031"/>
<dbReference type="InterPro" id="IPR046879">
    <property type="entry name" value="KANL3/Tex30_Abhydrolase"/>
</dbReference>
<dbReference type="Gene3D" id="3.40.50.1820">
    <property type="entry name" value="alpha/beta hydrolase"/>
    <property type="match status" value="1"/>
</dbReference>
<gene>
    <name evidence="2" type="ORF">ESB04_06105</name>
</gene>
<sequence>MKKKKYLLVLGREALDRDSLLYQELLTNLELSGFEIIFDPMDRIRFSYQKVVGTKPFPGKYFLLPIFRAMYVLFRQGQWRDFICYLTGQISALEFRTRVVNRFIETIQPHVSRLVVLTRSAGSLVISKIANQLPVDQIICLGYPFKHPEEGDADFRTIHLAKIQIPMLIFQGLRDPYGGKEVRDRYVLSDFIQFKFLDVDHDFVMSEMELKLIQREMEEILTSLK</sequence>
<protein>
    <recommendedName>
        <fullName evidence="1">KANL3/Tex30 alpha/beta hydrolase-like domain-containing protein</fullName>
    </recommendedName>
</protein>
<proteinExistence type="predicted"/>
<organism evidence="2 3">
    <name type="scientific">Aquirufa rosea</name>
    <dbReference type="NCBI Taxonomy" id="2509241"/>
    <lineage>
        <taxon>Bacteria</taxon>
        <taxon>Pseudomonadati</taxon>
        <taxon>Bacteroidota</taxon>
        <taxon>Cytophagia</taxon>
        <taxon>Cytophagales</taxon>
        <taxon>Flectobacillaceae</taxon>
        <taxon>Aquirufa</taxon>
    </lineage>
</organism>
<keyword evidence="3" id="KW-1185">Reference proteome</keyword>
<evidence type="ECO:0000313" key="2">
    <source>
        <dbReference type="EMBL" id="RXK49745.1"/>
    </source>
</evidence>
<dbReference type="RefSeq" id="WP_129026842.1">
    <property type="nucleotide sequence ID" value="NZ_SDHY01000003.1"/>
</dbReference>
<evidence type="ECO:0000313" key="3">
    <source>
        <dbReference type="Proteomes" id="UP000289455"/>
    </source>
</evidence>
<accession>A0A4Q1C031</accession>
<dbReference type="OrthoDB" id="652634at2"/>
<name>A0A4Q1C031_9BACT</name>
<evidence type="ECO:0000259" key="1">
    <source>
        <dbReference type="Pfam" id="PF20408"/>
    </source>
</evidence>
<dbReference type="EMBL" id="SDHY01000003">
    <property type="protein sequence ID" value="RXK49745.1"/>
    <property type="molecule type" value="Genomic_DNA"/>
</dbReference>
<dbReference type="InterPro" id="IPR029058">
    <property type="entry name" value="AB_hydrolase_fold"/>
</dbReference>
<comment type="caution">
    <text evidence="2">The sequence shown here is derived from an EMBL/GenBank/DDBJ whole genome shotgun (WGS) entry which is preliminary data.</text>
</comment>
<reference evidence="2 3" key="1">
    <citation type="submission" date="2019-01" db="EMBL/GenBank/DDBJ databases">
        <title>Cytophagaceae bacterium strain CAR-16.</title>
        <authorList>
            <person name="Chen W.-M."/>
        </authorList>
    </citation>
    <scope>NUCLEOTIDE SEQUENCE [LARGE SCALE GENOMIC DNA]</scope>
    <source>
        <strain evidence="2 3">CAR-16</strain>
    </source>
</reference>
<dbReference type="SUPFAM" id="SSF53474">
    <property type="entry name" value="alpha/beta-Hydrolases"/>
    <property type="match status" value="1"/>
</dbReference>
<dbReference type="Pfam" id="PF20408">
    <property type="entry name" value="Abhydrolase_11"/>
    <property type="match status" value="1"/>
</dbReference>